<name>A0A0A9FDS4_ARUDO</name>
<sequence>MLDISSMGKFFTLCTELFSTHIVLPTISFFS</sequence>
<evidence type="ECO:0000313" key="1">
    <source>
        <dbReference type="EMBL" id="JAE11150.1"/>
    </source>
</evidence>
<organism evidence="1">
    <name type="scientific">Arundo donax</name>
    <name type="common">Giant reed</name>
    <name type="synonym">Donax arundinaceus</name>
    <dbReference type="NCBI Taxonomy" id="35708"/>
    <lineage>
        <taxon>Eukaryota</taxon>
        <taxon>Viridiplantae</taxon>
        <taxon>Streptophyta</taxon>
        <taxon>Embryophyta</taxon>
        <taxon>Tracheophyta</taxon>
        <taxon>Spermatophyta</taxon>
        <taxon>Magnoliopsida</taxon>
        <taxon>Liliopsida</taxon>
        <taxon>Poales</taxon>
        <taxon>Poaceae</taxon>
        <taxon>PACMAD clade</taxon>
        <taxon>Arundinoideae</taxon>
        <taxon>Arundineae</taxon>
        <taxon>Arundo</taxon>
    </lineage>
</organism>
<proteinExistence type="predicted"/>
<dbReference type="EMBL" id="GBRH01186746">
    <property type="protein sequence ID" value="JAE11150.1"/>
    <property type="molecule type" value="Transcribed_RNA"/>
</dbReference>
<dbReference type="AlphaFoldDB" id="A0A0A9FDS4"/>
<reference evidence="1" key="2">
    <citation type="journal article" date="2015" name="Data Brief">
        <title>Shoot transcriptome of the giant reed, Arundo donax.</title>
        <authorList>
            <person name="Barrero R.A."/>
            <person name="Guerrero F.D."/>
            <person name="Moolhuijzen P."/>
            <person name="Goolsby J.A."/>
            <person name="Tidwell J."/>
            <person name="Bellgard S.E."/>
            <person name="Bellgard M.I."/>
        </authorList>
    </citation>
    <scope>NUCLEOTIDE SEQUENCE</scope>
    <source>
        <tissue evidence="1">Shoot tissue taken approximately 20 cm above the soil surface</tissue>
    </source>
</reference>
<protein>
    <submittedName>
        <fullName evidence="1">Uncharacterized protein</fullName>
    </submittedName>
</protein>
<reference evidence="1" key="1">
    <citation type="submission" date="2014-09" db="EMBL/GenBank/DDBJ databases">
        <authorList>
            <person name="Magalhaes I.L.F."/>
            <person name="Oliveira U."/>
            <person name="Santos F.R."/>
            <person name="Vidigal T.H.D.A."/>
            <person name="Brescovit A.D."/>
            <person name="Santos A.J."/>
        </authorList>
    </citation>
    <scope>NUCLEOTIDE SEQUENCE</scope>
    <source>
        <tissue evidence="1">Shoot tissue taken approximately 20 cm above the soil surface</tissue>
    </source>
</reference>
<accession>A0A0A9FDS4</accession>